<evidence type="ECO:0000256" key="10">
    <source>
        <dbReference type="ARBA" id="ARBA00022777"/>
    </source>
</evidence>
<evidence type="ECO:0000256" key="14">
    <source>
        <dbReference type="ARBA" id="ARBA00038036"/>
    </source>
</evidence>
<evidence type="ECO:0000256" key="11">
    <source>
        <dbReference type="ARBA" id="ARBA00022840"/>
    </source>
</evidence>
<dbReference type="GO" id="GO:0004594">
    <property type="term" value="F:pantothenate kinase activity"/>
    <property type="evidence" value="ECO:0007669"/>
    <property type="project" value="UniProtKB-EC"/>
</dbReference>
<evidence type="ECO:0000256" key="3">
    <source>
        <dbReference type="ARBA" id="ARBA00004496"/>
    </source>
</evidence>
<evidence type="ECO:0000256" key="7">
    <source>
        <dbReference type="ARBA" id="ARBA00022490"/>
    </source>
</evidence>
<accession>A0ABR8H9K3</accession>
<dbReference type="InterPro" id="IPR043129">
    <property type="entry name" value="ATPase_NBD"/>
</dbReference>
<evidence type="ECO:0000256" key="5">
    <source>
        <dbReference type="ARBA" id="ARBA00011738"/>
    </source>
</evidence>
<dbReference type="EC" id="2.7.1.33" evidence="6 16"/>
<evidence type="ECO:0000256" key="1">
    <source>
        <dbReference type="ARBA" id="ARBA00001206"/>
    </source>
</evidence>
<comment type="caution">
    <text evidence="17">The sequence shown here is derived from an EMBL/GenBank/DDBJ whole genome shotgun (WGS) entry which is preliminary data.</text>
</comment>
<evidence type="ECO:0000256" key="4">
    <source>
        <dbReference type="ARBA" id="ARBA00005225"/>
    </source>
</evidence>
<dbReference type="PANTHER" id="PTHR34265:SF1">
    <property type="entry name" value="TYPE III PANTOTHENATE KINASE"/>
    <property type="match status" value="1"/>
</dbReference>
<evidence type="ECO:0000256" key="9">
    <source>
        <dbReference type="ARBA" id="ARBA00022741"/>
    </source>
</evidence>
<comment type="subunit">
    <text evidence="5 16">Homodimer.</text>
</comment>
<evidence type="ECO:0000256" key="15">
    <source>
        <dbReference type="ARBA" id="ARBA00040883"/>
    </source>
</evidence>
<feature type="binding site" evidence="16">
    <location>
        <position position="170"/>
    </location>
    <ligand>
        <name>substrate</name>
    </ligand>
</feature>
<keyword evidence="10 16" id="KW-0418">Kinase</keyword>
<dbReference type="SUPFAM" id="SSF53067">
    <property type="entry name" value="Actin-like ATPase domain"/>
    <property type="match status" value="1"/>
</dbReference>
<comment type="subcellular location">
    <subcellularLocation>
        <location evidence="3 16">Cytoplasm</location>
    </subcellularLocation>
</comment>
<sequence length="331" mass="36667">MLEPQRHTQATTLGWFPDLKQLALHIDNIWLALEIGNSRLHWGLFIGETLHSAWDTEYLPKSVISQLAQSQTLDDLLLQIFPTPNKTDEKAQHQKHTSFPPSPHLPILLCERLRQRLRSVQVSPSPHPPIPSSPPPLLLASVVPSQTAIWETYPNVQVITLNEVPLKGVYPTFGIDRALALWGAGKTWGFPMLVIDAGTALTFTAADANQCLVGGAILPGLGLQFATLGQKTGQLPLVEISQMASLPPRFALNTTQAIQSGVIYTFLAGIKDFIQAWWNLFPQGKIAIKGGDRTLLINYLQALYPDMTTQLIVEPNLIFWGMKEISMANYK</sequence>
<comment type="catalytic activity">
    <reaction evidence="1 16">
        <text>(R)-pantothenate + ATP = (R)-4'-phosphopantothenate + ADP + H(+)</text>
        <dbReference type="Rhea" id="RHEA:16373"/>
        <dbReference type="ChEBI" id="CHEBI:10986"/>
        <dbReference type="ChEBI" id="CHEBI:15378"/>
        <dbReference type="ChEBI" id="CHEBI:29032"/>
        <dbReference type="ChEBI" id="CHEBI:30616"/>
        <dbReference type="ChEBI" id="CHEBI:456216"/>
        <dbReference type="EC" id="2.7.1.33"/>
    </reaction>
</comment>
<evidence type="ECO:0000256" key="13">
    <source>
        <dbReference type="ARBA" id="ARBA00022993"/>
    </source>
</evidence>
<dbReference type="NCBIfam" id="NF009871">
    <property type="entry name" value="PRK13331.1"/>
    <property type="match status" value="1"/>
</dbReference>
<gene>
    <name evidence="16" type="primary">coaX</name>
    <name evidence="17" type="ORF">H6G94_12550</name>
</gene>
<dbReference type="Proteomes" id="UP000606396">
    <property type="component" value="Unassembled WGS sequence"/>
</dbReference>
<comment type="similarity">
    <text evidence="14 16">Belongs to the type III pantothenate kinase family.</text>
</comment>
<keyword evidence="18" id="KW-1185">Reference proteome</keyword>
<feature type="binding site" evidence="16">
    <location>
        <position position="199"/>
    </location>
    <ligand>
        <name>ATP</name>
        <dbReference type="ChEBI" id="CHEBI:30616"/>
    </ligand>
</feature>
<dbReference type="HAMAP" id="MF_01274">
    <property type="entry name" value="Pantothen_kinase_3"/>
    <property type="match status" value="1"/>
</dbReference>
<evidence type="ECO:0000256" key="2">
    <source>
        <dbReference type="ARBA" id="ARBA00001958"/>
    </source>
</evidence>
<keyword evidence="13 16" id="KW-0173">Coenzyme A biosynthesis</keyword>
<feature type="binding site" evidence="16">
    <location>
        <position position="254"/>
    </location>
    <ligand>
        <name>substrate</name>
    </ligand>
</feature>
<protein>
    <recommendedName>
        <fullName evidence="15 16">Type III pantothenate kinase</fullName>
        <ecNumber evidence="6 16">2.7.1.33</ecNumber>
    </recommendedName>
    <alternativeName>
        <fullName evidence="16">PanK-III</fullName>
    </alternativeName>
    <alternativeName>
        <fullName evidence="16">Pantothenic acid kinase</fullName>
    </alternativeName>
</protein>
<keyword evidence="7 16" id="KW-0963">Cytoplasm</keyword>
<keyword evidence="11 16" id="KW-0067">ATP-binding</keyword>
<keyword evidence="12 16" id="KW-0630">Potassium</keyword>
<feature type="binding site" evidence="16">
    <location>
        <position position="196"/>
    </location>
    <ligand>
        <name>K(+)</name>
        <dbReference type="ChEBI" id="CHEBI:29103"/>
    </ligand>
</feature>
<dbReference type="PANTHER" id="PTHR34265">
    <property type="entry name" value="TYPE III PANTOTHENATE KINASE"/>
    <property type="match status" value="1"/>
</dbReference>
<dbReference type="NCBIfam" id="TIGR00671">
    <property type="entry name" value="baf"/>
    <property type="match status" value="1"/>
</dbReference>
<comment type="cofactor">
    <cofactor evidence="16">
        <name>NH4(+)</name>
        <dbReference type="ChEBI" id="CHEBI:28938"/>
    </cofactor>
    <cofactor evidence="16">
        <name>K(+)</name>
        <dbReference type="ChEBI" id="CHEBI:29103"/>
    </cofactor>
    <text evidence="16">A monovalent cation. Ammonium or potassium.</text>
</comment>
<keyword evidence="9 16" id="KW-0547">Nucleotide-binding</keyword>
<comment type="function">
    <text evidence="16">Catalyzes the phosphorylation of pantothenate (Pan), the first step in CoA biosynthesis.</text>
</comment>
<dbReference type="InterPro" id="IPR004619">
    <property type="entry name" value="Type_III_PanK"/>
</dbReference>
<organism evidence="17 18">
    <name type="scientific">Nostoc punctiforme FACHB-252</name>
    <dbReference type="NCBI Taxonomy" id="1357509"/>
    <lineage>
        <taxon>Bacteria</taxon>
        <taxon>Bacillati</taxon>
        <taxon>Cyanobacteriota</taxon>
        <taxon>Cyanophyceae</taxon>
        <taxon>Nostocales</taxon>
        <taxon>Nostocaceae</taxon>
        <taxon>Nostoc</taxon>
    </lineage>
</organism>
<dbReference type="Gene3D" id="3.30.420.40">
    <property type="match status" value="1"/>
</dbReference>
<feature type="binding site" evidence="16">
    <location>
        <begin position="174"/>
        <end position="177"/>
    </location>
    <ligand>
        <name>substrate</name>
    </ligand>
</feature>
<evidence type="ECO:0000256" key="12">
    <source>
        <dbReference type="ARBA" id="ARBA00022958"/>
    </source>
</evidence>
<dbReference type="EMBL" id="JACJTC010000008">
    <property type="protein sequence ID" value="MBD2612098.1"/>
    <property type="molecule type" value="Genomic_DNA"/>
</dbReference>
<keyword evidence="16" id="KW-0479">Metal-binding</keyword>
<name>A0ABR8H9K3_NOSPU</name>
<keyword evidence="8 16" id="KW-0808">Transferase</keyword>
<evidence type="ECO:0000313" key="18">
    <source>
        <dbReference type="Proteomes" id="UP000606396"/>
    </source>
</evidence>
<comment type="pathway">
    <text evidence="4 16">Cofactor biosynthesis; coenzyme A biosynthesis; CoA from (R)-pantothenate: step 1/5.</text>
</comment>
<dbReference type="Pfam" id="PF03309">
    <property type="entry name" value="Pan_kinase"/>
    <property type="match status" value="1"/>
</dbReference>
<evidence type="ECO:0000313" key="17">
    <source>
        <dbReference type="EMBL" id="MBD2612098.1"/>
    </source>
</evidence>
<feature type="binding site" evidence="16">
    <location>
        <begin position="34"/>
        <end position="41"/>
    </location>
    <ligand>
        <name>ATP</name>
        <dbReference type="ChEBI" id="CHEBI:30616"/>
    </ligand>
</feature>
<evidence type="ECO:0000256" key="6">
    <source>
        <dbReference type="ARBA" id="ARBA00012102"/>
    </source>
</evidence>
<proteinExistence type="inferred from homology"/>
<comment type="cofactor">
    <cofactor evidence="2">
        <name>K(+)</name>
        <dbReference type="ChEBI" id="CHEBI:29103"/>
    </cofactor>
</comment>
<evidence type="ECO:0000256" key="8">
    <source>
        <dbReference type="ARBA" id="ARBA00022679"/>
    </source>
</evidence>
<feature type="active site" description="Proton acceptor" evidence="16">
    <location>
        <position position="176"/>
    </location>
</feature>
<reference evidence="17 18" key="1">
    <citation type="journal article" date="2020" name="ISME J.">
        <title>Comparative genomics reveals insights into cyanobacterial evolution and habitat adaptation.</title>
        <authorList>
            <person name="Chen M.Y."/>
            <person name="Teng W.K."/>
            <person name="Zhao L."/>
            <person name="Hu C.X."/>
            <person name="Zhou Y.K."/>
            <person name="Han B.P."/>
            <person name="Song L.R."/>
            <person name="Shu W.S."/>
        </authorList>
    </citation>
    <scope>NUCLEOTIDE SEQUENCE [LARGE SCALE GENOMIC DNA]</scope>
    <source>
        <strain evidence="17 18">FACHB-252</strain>
    </source>
</reference>
<evidence type="ECO:0000256" key="16">
    <source>
        <dbReference type="HAMAP-Rule" id="MF_01274"/>
    </source>
</evidence>
<dbReference type="CDD" id="cd24015">
    <property type="entry name" value="ASKHA_NBD_PanK-III"/>
    <property type="match status" value="1"/>
</dbReference>